<dbReference type="PANTHER" id="PTHR11440">
    <property type="entry name" value="LECITHIN-CHOLESTEROL ACYLTRANSFERASE-RELATED"/>
    <property type="match status" value="1"/>
</dbReference>
<dbReference type="OrthoDB" id="5592486at2759"/>
<reference evidence="1 2" key="1">
    <citation type="submission" date="2017-12" db="EMBL/GenBank/DDBJ databases">
        <authorList>
            <consortium name="DOE Joint Genome Institute"/>
            <person name="Haridas S."/>
            <person name="Kjaerbolling I."/>
            <person name="Vesth T.C."/>
            <person name="Frisvad J.C."/>
            <person name="Nybo J.L."/>
            <person name="Theobald S."/>
            <person name="Kuo A."/>
            <person name="Bowyer P."/>
            <person name="Matsuda Y."/>
            <person name="Mondo S."/>
            <person name="Lyhne E.K."/>
            <person name="Kogle M.E."/>
            <person name="Clum A."/>
            <person name="Lipzen A."/>
            <person name="Salamov A."/>
            <person name="Ngan C.Y."/>
            <person name="Daum C."/>
            <person name="Chiniquy J."/>
            <person name="Barry K."/>
            <person name="LaButti K."/>
            <person name="Simmons B.A."/>
            <person name="Magnuson J.K."/>
            <person name="Mortensen U.H."/>
            <person name="Larsen T.O."/>
            <person name="Grigoriev I.V."/>
            <person name="Baker S.E."/>
            <person name="Andersen M.R."/>
            <person name="Nordberg H.P."/>
            <person name="Cantor M.N."/>
            <person name="Hua S.X."/>
        </authorList>
    </citation>
    <scope>NUCLEOTIDE SEQUENCE [LARGE SCALE GENOMIC DNA]</scope>
    <source>
        <strain evidence="1 2">CBS 102.13</strain>
    </source>
</reference>
<evidence type="ECO:0000313" key="2">
    <source>
        <dbReference type="Proteomes" id="UP000234585"/>
    </source>
</evidence>
<dbReference type="Gene3D" id="3.40.50.1820">
    <property type="entry name" value="alpha/beta hydrolase"/>
    <property type="match status" value="1"/>
</dbReference>
<name>A0A2I2FAN4_ASPCN</name>
<keyword evidence="1" id="KW-0378">Hydrolase</keyword>
<gene>
    <name evidence="1" type="ORF">BDW47DRAFT_106620</name>
</gene>
<dbReference type="Proteomes" id="UP000234585">
    <property type="component" value="Unassembled WGS sequence"/>
</dbReference>
<dbReference type="GO" id="GO:0016787">
    <property type="term" value="F:hydrolase activity"/>
    <property type="evidence" value="ECO:0007669"/>
    <property type="project" value="UniProtKB-KW"/>
</dbReference>
<dbReference type="SUPFAM" id="SSF53474">
    <property type="entry name" value="alpha/beta-Hydrolases"/>
    <property type="match status" value="1"/>
</dbReference>
<keyword evidence="2" id="KW-1185">Reference proteome</keyword>
<sequence length="336" mass="37476">MMKLGATRICTSARSVNARAGSSHYRLICPTRSFHSSILRSKEQLDPRLEDLGKVIRDEYAVVRDSYDAPKNPVVLAHGLFGFDTLRLAGRYLPGVQYWRGITEALSMKGVEVITATVPPSGSIEMRAEELAKDIAVGARGKSVNIIAHSMSGLDSRYMISRLKPTDFKVLSLTTIATPHRGSSIADYAFSQIGGDRLAQMYYALEQLKVETGAFSQLTREYMENTFNPATPDIEDVRYFSYGAAMQPKLWSVFRLSHRILQQIEGYNDGLVSVASSRWGGPHGYKGTLVDVSHLDLINWTNRLKWLVGEITGNRRRFNAIAFYLDIADMLAKEGL</sequence>
<dbReference type="GeneID" id="36519970"/>
<proteinExistence type="predicted"/>
<dbReference type="STRING" id="41067.A0A2I2FAN4"/>
<dbReference type="RefSeq" id="XP_024671696.1">
    <property type="nucleotide sequence ID" value="XM_024812810.1"/>
</dbReference>
<protein>
    <submittedName>
        <fullName evidence="1">Alpha/beta-hydrolase</fullName>
    </submittedName>
</protein>
<organism evidence="1 2">
    <name type="scientific">Aspergillus candidus</name>
    <dbReference type="NCBI Taxonomy" id="41067"/>
    <lineage>
        <taxon>Eukaryota</taxon>
        <taxon>Fungi</taxon>
        <taxon>Dikarya</taxon>
        <taxon>Ascomycota</taxon>
        <taxon>Pezizomycotina</taxon>
        <taxon>Eurotiomycetes</taxon>
        <taxon>Eurotiomycetidae</taxon>
        <taxon>Eurotiales</taxon>
        <taxon>Aspergillaceae</taxon>
        <taxon>Aspergillus</taxon>
        <taxon>Aspergillus subgen. Circumdati</taxon>
    </lineage>
</organism>
<dbReference type="AlphaFoldDB" id="A0A2I2FAN4"/>
<evidence type="ECO:0000313" key="1">
    <source>
        <dbReference type="EMBL" id="PLB37684.1"/>
    </source>
</evidence>
<dbReference type="InterPro" id="IPR029058">
    <property type="entry name" value="AB_hydrolase_fold"/>
</dbReference>
<dbReference type="EMBL" id="KZ559141">
    <property type="protein sequence ID" value="PLB37684.1"/>
    <property type="molecule type" value="Genomic_DNA"/>
</dbReference>
<accession>A0A2I2FAN4</accession>